<reference evidence="1" key="1">
    <citation type="submission" date="2023-06" db="EMBL/GenBank/DDBJ databases">
        <title>Draft genome sequence of Nocardioides sp. SOB77.</title>
        <authorList>
            <person name="Zhang G."/>
        </authorList>
    </citation>
    <scope>NUCLEOTIDE SEQUENCE</scope>
    <source>
        <strain evidence="1">SOB77</strain>
    </source>
</reference>
<gene>
    <name evidence="1" type="ORF">QWY28_17460</name>
</gene>
<proteinExistence type="predicted"/>
<organism evidence="1 2">
    <name type="scientific">Nocardioides oceani</name>
    <dbReference type="NCBI Taxonomy" id="3058369"/>
    <lineage>
        <taxon>Bacteria</taxon>
        <taxon>Bacillati</taxon>
        <taxon>Actinomycetota</taxon>
        <taxon>Actinomycetes</taxon>
        <taxon>Propionibacteriales</taxon>
        <taxon>Nocardioidaceae</taxon>
        <taxon>Nocardioides</taxon>
    </lineage>
</organism>
<evidence type="ECO:0000313" key="2">
    <source>
        <dbReference type="Proteomes" id="UP001168620"/>
    </source>
</evidence>
<evidence type="ECO:0008006" key="3">
    <source>
        <dbReference type="Google" id="ProtNLM"/>
    </source>
</evidence>
<keyword evidence="2" id="KW-1185">Reference proteome</keyword>
<dbReference type="EMBL" id="JAUHJQ010000008">
    <property type="protein sequence ID" value="MDN4174753.1"/>
    <property type="molecule type" value="Genomic_DNA"/>
</dbReference>
<comment type="caution">
    <text evidence="1">The sequence shown here is derived from an EMBL/GenBank/DDBJ whole genome shotgun (WGS) entry which is preliminary data.</text>
</comment>
<sequence length="174" mass="18451">MTATGHGSWPPGTVAAVKHTAGAEGVAVLTEANRWACAFGDGHFHAADPVQVRPLLLIDPEDEVQVEQLIRALTDMVPQRVVAPVGAGHGTGVTPLSDSWWVSATQQALRSLLPAPLEPVLPGAVVRDLNGHTHVRAPRDDGRPWVGSDGKWRAWADVLAHDVLSPGIDIEADQ</sequence>
<name>A0ABT8FJA0_9ACTN</name>
<evidence type="ECO:0000313" key="1">
    <source>
        <dbReference type="EMBL" id="MDN4174753.1"/>
    </source>
</evidence>
<dbReference type="RefSeq" id="WP_300953847.1">
    <property type="nucleotide sequence ID" value="NZ_JAUHJQ010000008.1"/>
</dbReference>
<accession>A0ABT8FJA0</accession>
<protein>
    <recommendedName>
        <fullName evidence="3">FAD-binding oxidoreductase</fullName>
    </recommendedName>
</protein>
<dbReference type="Proteomes" id="UP001168620">
    <property type="component" value="Unassembled WGS sequence"/>
</dbReference>